<gene>
    <name evidence="1" type="ORF">EJ08DRAFT_28474</name>
</gene>
<evidence type="ECO:0000313" key="2">
    <source>
        <dbReference type="Proteomes" id="UP000800235"/>
    </source>
</evidence>
<comment type="caution">
    <text evidence="1">The sequence shown here is derived from an EMBL/GenBank/DDBJ whole genome shotgun (WGS) entry which is preliminary data.</text>
</comment>
<dbReference type="EMBL" id="MU007111">
    <property type="protein sequence ID" value="KAF2420281.1"/>
    <property type="molecule type" value="Genomic_DNA"/>
</dbReference>
<protein>
    <submittedName>
        <fullName evidence="1">Uncharacterized protein</fullName>
    </submittedName>
</protein>
<evidence type="ECO:0000313" key="1">
    <source>
        <dbReference type="EMBL" id="KAF2420281.1"/>
    </source>
</evidence>
<accession>A0A9P4NGF2</accession>
<dbReference type="Proteomes" id="UP000800235">
    <property type="component" value="Unassembled WGS sequence"/>
</dbReference>
<sequence>MMHVQSAILATTIIKISDRKEAQNRGVRRKSKLLPRPQFEFITSTGPLIKARDDEVSSYLVRRQAMRSFLKKKDISIAHDQAHPAPSGVGTVGKFKLINRPKRSSRKSMTLTTRRGAEREKSRIDFSLGSFQILSLEITTETRRLLHHCRPQ</sequence>
<organism evidence="1 2">
    <name type="scientific">Tothia fuscella</name>
    <dbReference type="NCBI Taxonomy" id="1048955"/>
    <lineage>
        <taxon>Eukaryota</taxon>
        <taxon>Fungi</taxon>
        <taxon>Dikarya</taxon>
        <taxon>Ascomycota</taxon>
        <taxon>Pezizomycotina</taxon>
        <taxon>Dothideomycetes</taxon>
        <taxon>Pleosporomycetidae</taxon>
        <taxon>Venturiales</taxon>
        <taxon>Cylindrosympodiaceae</taxon>
        <taxon>Tothia</taxon>
    </lineage>
</organism>
<keyword evidence="2" id="KW-1185">Reference proteome</keyword>
<proteinExistence type="predicted"/>
<dbReference type="AlphaFoldDB" id="A0A9P4NGF2"/>
<reference evidence="1" key="1">
    <citation type="journal article" date="2020" name="Stud. Mycol.">
        <title>101 Dothideomycetes genomes: a test case for predicting lifestyles and emergence of pathogens.</title>
        <authorList>
            <person name="Haridas S."/>
            <person name="Albert R."/>
            <person name="Binder M."/>
            <person name="Bloem J."/>
            <person name="Labutti K."/>
            <person name="Salamov A."/>
            <person name="Andreopoulos B."/>
            <person name="Baker S."/>
            <person name="Barry K."/>
            <person name="Bills G."/>
            <person name="Bluhm B."/>
            <person name="Cannon C."/>
            <person name="Castanera R."/>
            <person name="Culley D."/>
            <person name="Daum C."/>
            <person name="Ezra D."/>
            <person name="Gonzalez J."/>
            <person name="Henrissat B."/>
            <person name="Kuo A."/>
            <person name="Liang C."/>
            <person name="Lipzen A."/>
            <person name="Lutzoni F."/>
            <person name="Magnuson J."/>
            <person name="Mondo S."/>
            <person name="Nolan M."/>
            <person name="Ohm R."/>
            <person name="Pangilinan J."/>
            <person name="Park H.-J."/>
            <person name="Ramirez L."/>
            <person name="Alfaro M."/>
            <person name="Sun H."/>
            <person name="Tritt A."/>
            <person name="Yoshinaga Y."/>
            <person name="Zwiers L.-H."/>
            <person name="Turgeon B."/>
            <person name="Goodwin S."/>
            <person name="Spatafora J."/>
            <person name="Crous P."/>
            <person name="Grigoriev I."/>
        </authorList>
    </citation>
    <scope>NUCLEOTIDE SEQUENCE</scope>
    <source>
        <strain evidence="1">CBS 130266</strain>
    </source>
</reference>
<name>A0A9P4NGF2_9PEZI</name>